<feature type="domain" description="RING-CH-type" evidence="4">
    <location>
        <begin position="97"/>
        <end position="160"/>
    </location>
</feature>
<dbReference type="Pfam" id="PF12906">
    <property type="entry name" value="RINGv"/>
    <property type="match status" value="1"/>
</dbReference>
<dbReference type="Gene3D" id="3.30.40.10">
    <property type="entry name" value="Zinc/RING finger domain, C3HC4 (zinc finger)"/>
    <property type="match status" value="1"/>
</dbReference>
<dbReference type="AlphaFoldDB" id="A0A426ZVQ6"/>
<dbReference type="GO" id="GO:0016567">
    <property type="term" value="P:protein ubiquitination"/>
    <property type="evidence" value="ECO:0007669"/>
    <property type="project" value="TreeGrafter"/>
</dbReference>
<dbReference type="InterPro" id="IPR033275">
    <property type="entry name" value="MARCH-like"/>
</dbReference>
<evidence type="ECO:0000256" key="3">
    <source>
        <dbReference type="ARBA" id="ARBA00022833"/>
    </source>
</evidence>
<dbReference type="EMBL" id="AMZH03004832">
    <property type="protein sequence ID" value="RRT68033.1"/>
    <property type="molecule type" value="Genomic_DNA"/>
</dbReference>
<dbReference type="InterPro" id="IPR013083">
    <property type="entry name" value="Znf_RING/FYVE/PHD"/>
</dbReference>
<protein>
    <recommendedName>
        <fullName evidence="4">RING-CH-type domain-containing protein</fullName>
    </recommendedName>
</protein>
<dbReference type="InterPro" id="IPR011016">
    <property type="entry name" value="Znf_RING-CH"/>
</dbReference>
<dbReference type="Proteomes" id="UP000287651">
    <property type="component" value="Unassembled WGS sequence"/>
</dbReference>
<keyword evidence="1" id="KW-0479">Metal-binding</keyword>
<dbReference type="SMART" id="SM00744">
    <property type="entry name" value="RINGv"/>
    <property type="match status" value="1"/>
</dbReference>
<proteinExistence type="predicted"/>
<keyword evidence="2" id="KW-0863">Zinc-finger</keyword>
<accession>A0A426ZVQ6</accession>
<dbReference type="GO" id="GO:0016020">
    <property type="term" value="C:membrane"/>
    <property type="evidence" value="ECO:0007669"/>
    <property type="project" value="TreeGrafter"/>
</dbReference>
<dbReference type="PANTHER" id="PTHR23012">
    <property type="entry name" value="RING/FYVE/PHD ZINC FINGER DOMAIN-CONTAINING"/>
    <property type="match status" value="1"/>
</dbReference>
<reference evidence="5 6" key="1">
    <citation type="journal article" date="2014" name="Agronomy (Basel)">
        <title>A Draft Genome Sequence for Ensete ventricosum, the Drought-Tolerant Tree Against Hunger.</title>
        <authorList>
            <person name="Harrison J."/>
            <person name="Moore K.A."/>
            <person name="Paszkiewicz K."/>
            <person name="Jones T."/>
            <person name="Grant M."/>
            <person name="Ambacheew D."/>
            <person name="Muzemil S."/>
            <person name="Studholme D.J."/>
        </authorList>
    </citation>
    <scope>NUCLEOTIDE SEQUENCE [LARGE SCALE GENOMIC DNA]</scope>
</reference>
<keyword evidence="3" id="KW-0862">Zinc</keyword>
<evidence type="ECO:0000313" key="6">
    <source>
        <dbReference type="Proteomes" id="UP000287651"/>
    </source>
</evidence>
<sequence>FEVFAIGLQEHSRRKSVVVKTKEEDGGSCGVARQPAVDTPNHWRDKRGRWFMSFAEIAYCFVHTHPSTSITSSGNDEKGKEEGAVGEEVEPLIQMVVCRICQEEDHIKNLEAPCACSGSLKVSTHFDNFAFLFSLGILLCRACVQRWCNEKGDITCEICRERMRSNIRKGQRQKEN</sequence>
<dbReference type="GO" id="GO:0004842">
    <property type="term" value="F:ubiquitin-protein transferase activity"/>
    <property type="evidence" value="ECO:0007669"/>
    <property type="project" value="TreeGrafter"/>
</dbReference>
<dbReference type="GO" id="GO:0008270">
    <property type="term" value="F:zinc ion binding"/>
    <property type="evidence" value="ECO:0007669"/>
    <property type="project" value="UniProtKB-KW"/>
</dbReference>
<feature type="non-terminal residue" evidence="5">
    <location>
        <position position="1"/>
    </location>
</feature>
<gene>
    <name evidence="5" type="ORF">B296_00022015</name>
</gene>
<evidence type="ECO:0000313" key="5">
    <source>
        <dbReference type="EMBL" id="RRT68033.1"/>
    </source>
</evidence>
<comment type="caution">
    <text evidence="5">The sequence shown here is derived from an EMBL/GenBank/DDBJ whole genome shotgun (WGS) entry which is preliminary data.</text>
</comment>
<name>A0A426ZVQ6_ENSVE</name>
<evidence type="ECO:0000259" key="4">
    <source>
        <dbReference type="SMART" id="SM00744"/>
    </source>
</evidence>
<evidence type="ECO:0000256" key="2">
    <source>
        <dbReference type="ARBA" id="ARBA00022771"/>
    </source>
</evidence>
<evidence type="ECO:0000256" key="1">
    <source>
        <dbReference type="ARBA" id="ARBA00022723"/>
    </source>
</evidence>
<dbReference type="PANTHER" id="PTHR23012:SF215">
    <property type="entry name" value="RING_FYVE_PHD ZINC FINGER SUPERFAMILY PROTEIN"/>
    <property type="match status" value="1"/>
</dbReference>
<organism evidence="5 6">
    <name type="scientific">Ensete ventricosum</name>
    <name type="common">Abyssinian banana</name>
    <name type="synonym">Musa ensete</name>
    <dbReference type="NCBI Taxonomy" id="4639"/>
    <lineage>
        <taxon>Eukaryota</taxon>
        <taxon>Viridiplantae</taxon>
        <taxon>Streptophyta</taxon>
        <taxon>Embryophyta</taxon>
        <taxon>Tracheophyta</taxon>
        <taxon>Spermatophyta</taxon>
        <taxon>Magnoliopsida</taxon>
        <taxon>Liliopsida</taxon>
        <taxon>Zingiberales</taxon>
        <taxon>Musaceae</taxon>
        <taxon>Ensete</taxon>
    </lineage>
</organism>